<dbReference type="CDD" id="cd07185">
    <property type="entry name" value="OmpA_C-like"/>
    <property type="match status" value="1"/>
</dbReference>
<accession>A0A4S8I268</accession>
<dbReference type="AlphaFoldDB" id="A0A4S8I268"/>
<comment type="subcellular location">
    <subcellularLocation>
        <location evidence="1">Cell outer membrane</location>
    </subcellularLocation>
</comment>
<feature type="domain" description="OmpA-like" evidence="6">
    <location>
        <begin position="294"/>
        <end position="412"/>
    </location>
</feature>
<evidence type="ECO:0000256" key="1">
    <source>
        <dbReference type="ARBA" id="ARBA00004442"/>
    </source>
</evidence>
<evidence type="ECO:0000256" key="4">
    <source>
        <dbReference type="PROSITE-ProRule" id="PRU00473"/>
    </source>
</evidence>
<evidence type="ECO:0000256" key="2">
    <source>
        <dbReference type="ARBA" id="ARBA00023136"/>
    </source>
</evidence>
<evidence type="ECO:0000256" key="3">
    <source>
        <dbReference type="ARBA" id="ARBA00023237"/>
    </source>
</evidence>
<evidence type="ECO:0000256" key="5">
    <source>
        <dbReference type="SAM" id="Phobius"/>
    </source>
</evidence>
<dbReference type="PANTHER" id="PTHR30329">
    <property type="entry name" value="STATOR ELEMENT OF FLAGELLAR MOTOR COMPLEX"/>
    <property type="match status" value="1"/>
</dbReference>
<dbReference type="GO" id="GO:0009279">
    <property type="term" value="C:cell outer membrane"/>
    <property type="evidence" value="ECO:0007669"/>
    <property type="project" value="UniProtKB-SubCell"/>
</dbReference>
<gene>
    <name evidence="7" type="ORF">FAM09_08330</name>
</gene>
<dbReference type="PROSITE" id="PS51123">
    <property type="entry name" value="OMPA_2"/>
    <property type="match status" value="1"/>
</dbReference>
<feature type="transmembrane region" description="Helical" evidence="5">
    <location>
        <begin position="12"/>
        <end position="29"/>
    </location>
</feature>
<comment type="caution">
    <text evidence="7">The sequence shown here is derived from an EMBL/GenBank/DDBJ whole genome shotgun (WGS) entry which is preliminary data.</text>
</comment>
<keyword evidence="5" id="KW-0812">Transmembrane</keyword>
<dbReference type="InterPro" id="IPR036737">
    <property type="entry name" value="OmpA-like_sf"/>
</dbReference>
<dbReference type="Gene3D" id="3.30.1330.60">
    <property type="entry name" value="OmpA-like domain"/>
    <property type="match status" value="1"/>
</dbReference>
<dbReference type="EMBL" id="STFF01000002">
    <property type="protein sequence ID" value="THU39892.1"/>
    <property type="molecule type" value="Genomic_DNA"/>
</dbReference>
<evidence type="ECO:0000313" key="8">
    <source>
        <dbReference type="Proteomes" id="UP000306918"/>
    </source>
</evidence>
<dbReference type="PRINTS" id="PR01021">
    <property type="entry name" value="OMPADOMAIN"/>
</dbReference>
<dbReference type="InterPro" id="IPR050330">
    <property type="entry name" value="Bact_OuterMem_StrucFunc"/>
</dbReference>
<dbReference type="InterPro" id="IPR006664">
    <property type="entry name" value="OMP_bac"/>
</dbReference>
<keyword evidence="8" id="KW-1185">Reference proteome</keyword>
<dbReference type="Gene3D" id="2.60.120.260">
    <property type="entry name" value="Galactose-binding domain-like"/>
    <property type="match status" value="1"/>
</dbReference>
<organism evidence="7 8">
    <name type="scientific">Niastella caeni</name>
    <dbReference type="NCBI Taxonomy" id="2569763"/>
    <lineage>
        <taxon>Bacteria</taxon>
        <taxon>Pseudomonadati</taxon>
        <taxon>Bacteroidota</taxon>
        <taxon>Chitinophagia</taxon>
        <taxon>Chitinophagales</taxon>
        <taxon>Chitinophagaceae</taxon>
        <taxon>Niastella</taxon>
    </lineage>
</organism>
<dbReference type="OrthoDB" id="9782229at2"/>
<protein>
    <submittedName>
        <fullName evidence="7">OmpA family protein</fullName>
    </submittedName>
</protein>
<dbReference type="SUPFAM" id="SSF103088">
    <property type="entry name" value="OmpA-like"/>
    <property type="match status" value="1"/>
</dbReference>
<proteinExistence type="predicted"/>
<dbReference type="Proteomes" id="UP000306918">
    <property type="component" value="Unassembled WGS sequence"/>
</dbReference>
<dbReference type="Pfam" id="PF00691">
    <property type="entry name" value="OmpA"/>
    <property type="match status" value="1"/>
</dbReference>
<keyword evidence="2 4" id="KW-0472">Membrane</keyword>
<evidence type="ECO:0000313" key="7">
    <source>
        <dbReference type="EMBL" id="THU39892.1"/>
    </source>
</evidence>
<keyword evidence="3" id="KW-0998">Cell outer membrane</keyword>
<sequence>MPNVEVEDKSRVNLLITGSLTAFLVIFMPCCLCHMKPFLLYCLLSFGYKTHAQNLLVNGGFEEENICTEYFKNCAPEAWIATSLFANYYFDATQKGAAKAHTGTHFVGLTAGSLSMQGIRNFIRARLLCGLRKGHQYKFEMYIRSPHRVLDSIGIYFSPQDYLYEKRYFKMITPQLWTVNGLDKTVQDPTVWQKVALLYTADGTEGYITIGNYKRVDYTGIHQAEYRHDYYFFLDDVSLVPVNPNEKLCAQADSVRNAIYSENERHSYLERKVYAYRRNPPPVQPLPSTSQPKVQHIDTLVIPDIFFATASYELTPTSFYLLDSFANKLSQANIDSMIIEGHTDSIGKLAYNEALSKNRAVSVGNYLSGKVAGLEDKVTTRGYAYLQPIASNKTPKGRQMNRRVEILLYRNEE</sequence>
<evidence type="ECO:0000259" key="6">
    <source>
        <dbReference type="PROSITE" id="PS51123"/>
    </source>
</evidence>
<dbReference type="PANTHER" id="PTHR30329:SF21">
    <property type="entry name" value="LIPOPROTEIN YIAD-RELATED"/>
    <property type="match status" value="1"/>
</dbReference>
<name>A0A4S8I268_9BACT</name>
<dbReference type="InterPro" id="IPR006665">
    <property type="entry name" value="OmpA-like"/>
</dbReference>
<reference evidence="7 8" key="1">
    <citation type="submission" date="2019-04" db="EMBL/GenBank/DDBJ databases">
        <title>Niastella caeni sp. nov., isolated from activated sludge.</title>
        <authorList>
            <person name="Sheng M."/>
        </authorList>
    </citation>
    <scope>NUCLEOTIDE SEQUENCE [LARGE SCALE GENOMIC DNA]</scope>
    <source>
        <strain evidence="7 8">HX-2-15</strain>
    </source>
</reference>
<keyword evidence="5" id="KW-1133">Transmembrane helix</keyword>